<dbReference type="Gene3D" id="1.20.1440.120">
    <property type="entry name" value="Recombination protein O, C-terminal domain"/>
    <property type="match status" value="1"/>
</dbReference>
<dbReference type="Gene3D" id="2.40.50.140">
    <property type="entry name" value="Nucleic acid-binding proteins"/>
    <property type="match status" value="1"/>
</dbReference>
<dbReference type="InterPro" id="IPR003717">
    <property type="entry name" value="RecO"/>
</dbReference>
<dbReference type="OrthoDB" id="9804792at2"/>
<evidence type="ECO:0000256" key="5">
    <source>
        <dbReference type="ARBA" id="ARBA00023172"/>
    </source>
</evidence>
<evidence type="ECO:0000313" key="11">
    <source>
        <dbReference type="Proteomes" id="UP000319627"/>
    </source>
</evidence>
<keyword evidence="11" id="KW-1185">Reference proteome</keyword>
<dbReference type="NCBIfam" id="TIGR00613">
    <property type="entry name" value="reco"/>
    <property type="match status" value="1"/>
</dbReference>
<dbReference type="InterPro" id="IPR022572">
    <property type="entry name" value="DNA_rep/recomb_RecO_N"/>
</dbReference>
<keyword evidence="4 8" id="KW-0227">DNA damage</keyword>
<gene>
    <name evidence="8" type="primary">recO</name>
    <name evidence="10" type="ORF">LX59_02534</name>
</gene>
<keyword evidence="6 8" id="KW-0234">DNA repair</keyword>
<evidence type="ECO:0000256" key="1">
    <source>
        <dbReference type="ARBA" id="ARBA00003065"/>
    </source>
</evidence>
<sequence>MSPLPAFVLHAQAYKETSALLDLLTPNGRVRAVLRGARQRSGSLARPFVALEVECKGRGELKTLSRLEAQGIPLWLTGSALYSGFYLNELLVRLLPMEDACPEVFEQYQHSLKALASGKALEPILRDFEWCLLNSMGYGFALDYDQAGQPIEADRGYRFDPLAGFSRDTSHSPSSFQGTELLALQQARWEAPGALTAAKRLMRLALAPHLGSRPLVSRTLFTSYQQDASHVSSEPRAAGY</sequence>
<dbReference type="EMBL" id="VLKG01000010">
    <property type="protein sequence ID" value="TWH64331.1"/>
    <property type="molecule type" value="Genomic_DNA"/>
</dbReference>
<comment type="similarity">
    <text evidence="2 8">Belongs to the RecO family.</text>
</comment>
<dbReference type="PANTHER" id="PTHR33991:SF1">
    <property type="entry name" value="DNA REPAIR PROTEIN RECO"/>
    <property type="match status" value="1"/>
</dbReference>
<evidence type="ECO:0000256" key="3">
    <source>
        <dbReference type="ARBA" id="ARBA00021310"/>
    </source>
</evidence>
<dbReference type="InterPro" id="IPR012340">
    <property type="entry name" value="NA-bd_OB-fold"/>
</dbReference>
<protein>
    <recommendedName>
        <fullName evidence="3 8">DNA repair protein RecO</fullName>
    </recommendedName>
    <alternativeName>
        <fullName evidence="7 8">Recombination protein O</fullName>
    </alternativeName>
</protein>
<dbReference type="Proteomes" id="UP000319627">
    <property type="component" value="Unassembled WGS sequence"/>
</dbReference>
<organism evidence="10 11">
    <name type="scientific">Azomonas agilis</name>
    <dbReference type="NCBI Taxonomy" id="116849"/>
    <lineage>
        <taxon>Bacteria</taxon>
        <taxon>Pseudomonadati</taxon>
        <taxon>Pseudomonadota</taxon>
        <taxon>Gammaproteobacteria</taxon>
        <taxon>Pseudomonadales</taxon>
        <taxon>Pseudomonadaceae</taxon>
        <taxon>Azomonas</taxon>
    </lineage>
</organism>
<feature type="domain" description="DNA replication/recombination mediator RecO N-terminal" evidence="9">
    <location>
        <begin position="5"/>
        <end position="68"/>
    </location>
</feature>
<dbReference type="SUPFAM" id="SSF50249">
    <property type="entry name" value="Nucleic acid-binding proteins"/>
    <property type="match status" value="1"/>
</dbReference>
<evidence type="ECO:0000313" key="10">
    <source>
        <dbReference type="EMBL" id="TWH64331.1"/>
    </source>
</evidence>
<reference evidence="10 11" key="1">
    <citation type="submission" date="2019-07" db="EMBL/GenBank/DDBJ databases">
        <title>Genomic Encyclopedia of Type Strains, Phase I: the one thousand microbial genomes (KMG-I) project.</title>
        <authorList>
            <person name="Kyrpides N."/>
        </authorList>
    </citation>
    <scope>NUCLEOTIDE SEQUENCE [LARGE SCALE GENOMIC DNA]</scope>
    <source>
        <strain evidence="10 11">DSM 375</strain>
    </source>
</reference>
<evidence type="ECO:0000256" key="6">
    <source>
        <dbReference type="ARBA" id="ARBA00023204"/>
    </source>
</evidence>
<dbReference type="GO" id="GO:0043590">
    <property type="term" value="C:bacterial nucleoid"/>
    <property type="evidence" value="ECO:0007669"/>
    <property type="project" value="TreeGrafter"/>
</dbReference>
<dbReference type="PANTHER" id="PTHR33991">
    <property type="entry name" value="DNA REPAIR PROTEIN RECO"/>
    <property type="match status" value="1"/>
</dbReference>
<comment type="function">
    <text evidence="1 8">Involved in DNA repair and RecF pathway recombination.</text>
</comment>
<dbReference type="GO" id="GO:0006310">
    <property type="term" value="P:DNA recombination"/>
    <property type="evidence" value="ECO:0007669"/>
    <property type="project" value="UniProtKB-UniRule"/>
</dbReference>
<dbReference type="Pfam" id="PF11967">
    <property type="entry name" value="RecO_N"/>
    <property type="match status" value="1"/>
</dbReference>
<dbReference type="RefSeq" id="WP_144572330.1">
    <property type="nucleotide sequence ID" value="NZ_VLKG01000010.1"/>
</dbReference>
<dbReference type="InterPro" id="IPR037278">
    <property type="entry name" value="ARFGAP/RecO"/>
</dbReference>
<comment type="caution">
    <text evidence="10">The sequence shown here is derived from an EMBL/GenBank/DDBJ whole genome shotgun (WGS) entry which is preliminary data.</text>
</comment>
<dbReference type="GO" id="GO:0006302">
    <property type="term" value="P:double-strand break repair"/>
    <property type="evidence" value="ECO:0007669"/>
    <property type="project" value="TreeGrafter"/>
</dbReference>
<evidence type="ECO:0000256" key="2">
    <source>
        <dbReference type="ARBA" id="ARBA00007452"/>
    </source>
</evidence>
<proteinExistence type="inferred from homology"/>
<accession>A0A562HZY9</accession>
<evidence type="ECO:0000256" key="7">
    <source>
        <dbReference type="ARBA" id="ARBA00033409"/>
    </source>
</evidence>
<name>A0A562HZY9_9GAMM</name>
<evidence type="ECO:0000256" key="4">
    <source>
        <dbReference type="ARBA" id="ARBA00022763"/>
    </source>
</evidence>
<dbReference type="Pfam" id="PF02565">
    <property type="entry name" value="RecO_C"/>
    <property type="match status" value="1"/>
</dbReference>
<evidence type="ECO:0000259" key="9">
    <source>
        <dbReference type="Pfam" id="PF11967"/>
    </source>
</evidence>
<evidence type="ECO:0000256" key="8">
    <source>
        <dbReference type="HAMAP-Rule" id="MF_00201"/>
    </source>
</evidence>
<dbReference type="HAMAP" id="MF_00201">
    <property type="entry name" value="RecO"/>
    <property type="match status" value="1"/>
</dbReference>
<dbReference type="InterPro" id="IPR042242">
    <property type="entry name" value="RecO_C"/>
</dbReference>
<dbReference type="SUPFAM" id="SSF57863">
    <property type="entry name" value="ArfGap/RecO-like zinc finger"/>
    <property type="match status" value="1"/>
</dbReference>
<dbReference type="AlphaFoldDB" id="A0A562HZY9"/>
<keyword evidence="5 8" id="KW-0233">DNA recombination</keyword>